<feature type="region of interest" description="Disordered" evidence="1">
    <location>
        <begin position="67"/>
        <end position="150"/>
    </location>
</feature>
<dbReference type="EMBL" id="JAPNKE010000002">
    <property type="protein sequence ID" value="MCY1010042.1"/>
    <property type="molecule type" value="Genomic_DNA"/>
</dbReference>
<dbReference type="InterPro" id="IPR036514">
    <property type="entry name" value="SGNH_hydro_sf"/>
</dbReference>
<accession>A0A9X3ETU7</accession>
<protein>
    <submittedName>
        <fullName evidence="2">Uncharacterized protein</fullName>
    </submittedName>
</protein>
<dbReference type="GO" id="GO:0016788">
    <property type="term" value="F:hydrolase activity, acting on ester bonds"/>
    <property type="evidence" value="ECO:0007669"/>
    <property type="project" value="UniProtKB-ARBA"/>
</dbReference>
<feature type="compositionally biased region" description="Low complexity" evidence="1">
    <location>
        <begin position="99"/>
        <end position="111"/>
    </location>
</feature>
<proteinExistence type="predicted"/>
<dbReference type="RefSeq" id="WP_267772829.1">
    <property type="nucleotide sequence ID" value="NZ_JAPNKE010000002.1"/>
</dbReference>
<feature type="compositionally biased region" description="Polar residues" evidence="1">
    <location>
        <begin position="81"/>
        <end position="98"/>
    </location>
</feature>
<evidence type="ECO:0000313" key="2">
    <source>
        <dbReference type="EMBL" id="MCY1010042.1"/>
    </source>
</evidence>
<reference evidence="2" key="1">
    <citation type="submission" date="2022-11" db="EMBL/GenBank/DDBJ databases">
        <title>Minimal conservation of predation-associated metabolite biosynthetic gene clusters underscores biosynthetic potential of Myxococcota including descriptions for ten novel species: Archangium lansinium sp. nov., Myxococcus landrumus sp. nov., Nannocystis bai.</title>
        <authorList>
            <person name="Ahearne A."/>
            <person name="Stevens C."/>
            <person name="Phillips K."/>
        </authorList>
    </citation>
    <scope>NUCLEOTIDE SEQUENCE</scope>
    <source>
        <strain evidence="2">Na p29</strain>
    </source>
</reference>
<organism evidence="2 3">
    <name type="scientific">Nannocystis pusilla</name>
    <dbReference type="NCBI Taxonomy" id="889268"/>
    <lineage>
        <taxon>Bacteria</taxon>
        <taxon>Pseudomonadati</taxon>
        <taxon>Myxococcota</taxon>
        <taxon>Polyangia</taxon>
        <taxon>Nannocystales</taxon>
        <taxon>Nannocystaceae</taxon>
        <taxon>Nannocystis</taxon>
    </lineage>
</organism>
<feature type="compositionally biased region" description="Polar residues" evidence="1">
    <location>
        <begin position="112"/>
        <end position="125"/>
    </location>
</feature>
<gene>
    <name evidence="2" type="ORF">OV079_31660</name>
</gene>
<evidence type="ECO:0000313" key="3">
    <source>
        <dbReference type="Proteomes" id="UP001150924"/>
    </source>
</evidence>
<evidence type="ECO:0000256" key="1">
    <source>
        <dbReference type="SAM" id="MobiDB-lite"/>
    </source>
</evidence>
<name>A0A9X3ETU7_9BACT</name>
<dbReference type="AlphaFoldDB" id="A0A9X3ETU7"/>
<sequence length="486" mass="52276">MSYDSVASGDRGDRRCFERRTRLRSACDLGYRRPHAPCPRFLSLLAARVRSHRGRGALRLSGRWFRRDHGVDRGPTGGDPTGSSEATAGPSSGGPTAPTTSEGTTDGETTSVEPTTADPSATTANTTGPDETTGPGETTGDPPVDPGWSERDHARVFLSGHSLTDNPLADFMLEIAAGLGVDFNYNQQIGIGSPIRVRTLGGSWNNLDWPGYKTGKNRDGSDMDVIAELKAPQTLGPGELYDTLVITERHDILGTIQWEDTTGLLRHYHDRLIDGNPAGQTLLYHSWLSMNKADPAPWIAHEKNALFAWECVAAKVNHTLAAEGRPDRVTTLPVGAALVHLVEAALAGEVAGIEGAPNQKLDQLFSDDVHLTPLGAYYAALVTHAAVFRSSPIGAPVPPGVPAEPAADLQALAWEFVRGYYTNPESGQHTMEECRGFIADQVCASFWTLLNEPGNIDGCSGHFSNADAEGNPFRWPDPQLMMWPAP</sequence>
<keyword evidence="3" id="KW-1185">Reference proteome</keyword>
<feature type="compositionally biased region" description="Low complexity" evidence="1">
    <location>
        <begin position="126"/>
        <end position="142"/>
    </location>
</feature>
<comment type="caution">
    <text evidence="2">The sequence shown here is derived from an EMBL/GenBank/DDBJ whole genome shotgun (WGS) entry which is preliminary data.</text>
</comment>
<dbReference type="Gene3D" id="3.40.50.1110">
    <property type="entry name" value="SGNH hydrolase"/>
    <property type="match status" value="1"/>
</dbReference>
<dbReference type="Proteomes" id="UP001150924">
    <property type="component" value="Unassembled WGS sequence"/>
</dbReference>